<evidence type="ECO:0000313" key="2">
    <source>
        <dbReference type="EMBL" id="MDQ0453818.1"/>
    </source>
</evidence>
<dbReference type="PROSITE" id="PS51257">
    <property type="entry name" value="PROKAR_LIPOPROTEIN"/>
    <property type="match status" value="1"/>
</dbReference>
<dbReference type="EMBL" id="JAUSWH010000001">
    <property type="protein sequence ID" value="MDQ0453818.1"/>
    <property type="molecule type" value="Genomic_DNA"/>
</dbReference>
<evidence type="ECO:0008006" key="4">
    <source>
        <dbReference type="Google" id="ProtNLM"/>
    </source>
</evidence>
<proteinExistence type="predicted"/>
<accession>A0ABU0I893</accession>
<evidence type="ECO:0000256" key="1">
    <source>
        <dbReference type="SAM" id="SignalP"/>
    </source>
</evidence>
<feature type="chain" id="PRO_5045762942" description="Lipoprotein" evidence="1">
    <location>
        <begin position="20"/>
        <end position="127"/>
    </location>
</feature>
<comment type="caution">
    <text evidence="2">The sequence shown here is derived from an EMBL/GenBank/DDBJ whole genome shotgun (WGS) entry which is preliminary data.</text>
</comment>
<dbReference type="RefSeq" id="WP_307156051.1">
    <property type="nucleotide sequence ID" value="NZ_JAUSWH010000001.1"/>
</dbReference>
<gene>
    <name evidence="2" type="ORF">QO005_000133</name>
</gene>
<feature type="signal peptide" evidence="1">
    <location>
        <begin position="1"/>
        <end position="19"/>
    </location>
</feature>
<keyword evidence="3" id="KW-1185">Reference proteome</keyword>
<keyword evidence="1" id="KW-0732">Signal</keyword>
<reference evidence="2 3" key="1">
    <citation type="submission" date="2023-07" db="EMBL/GenBank/DDBJ databases">
        <title>Genomic Encyclopedia of Type Strains, Phase IV (KMG-IV): sequencing the most valuable type-strain genomes for metagenomic binning, comparative biology and taxonomic classification.</title>
        <authorList>
            <person name="Goeker M."/>
        </authorList>
    </citation>
    <scope>NUCLEOTIDE SEQUENCE [LARGE SCALE GENOMIC DNA]</scope>
    <source>
        <strain evidence="2 3">DSM 100301</strain>
    </source>
</reference>
<protein>
    <recommendedName>
        <fullName evidence="4">Lipoprotein</fullName>
    </recommendedName>
</protein>
<sequence>MRKILLASALAALSFIAGCKPSAPPPQNRSALQTMEGITMAAAACWFKSGDPAFKPYRMDAELNSFSGQPRVLLVRKGSSDIRPQLVVMAEGQPARLQAFGPLMNEPLSARISTDVKRWATGSRNCQ</sequence>
<name>A0ABU0I893_9HYPH</name>
<dbReference type="Proteomes" id="UP001235269">
    <property type="component" value="Unassembled WGS sequence"/>
</dbReference>
<organism evidence="2 3">
    <name type="scientific">Rhizobium paknamense</name>
    <dbReference type="NCBI Taxonomy" id="1206817"/>
    <lineage>
        <taxon>Bacteria</taxon>
        <taxon>Pseudomonadati</taxon>
        <taxon>Pseudomonadota</taxon>
        <taxon>Alphaproteobacteria</taxon>
        <taxon>Hyphomicrobiales</taxon>
        <taxon>Rhizobiaceae</taxon>
        <taxon>Rhizobium/Agrobacterium group</taxon>
        <taxon>Rhizobium</taxon>
    </lineage>
</organism>
<evidence type="ECO:0000313" key="3">
    <source>
        <dbReference type="Proteomes" id="UP001235269"/>
    </source>
</evidence>